<evidence type="ECO:0000256" key="1">
    <source>
        <dbReference type="SAM" id="MobiDB-lite"/>
    </source>
</evidence>
<evidence type="ECO:0000256" key="2">
    <source>
        <dbReference type="SAM" id="Phobius"/>
    </source>
</evidence>
<dbReference type="PIR" id="H75420">
    <property type="entry name" value="H75420"/>
</dbReference>
<dbReference type="Proteomes" id="UP000002524">
    <property type="component" value="Chromosome 1"/>
</dbReference>
<keyword evidence="4" id="KW-1185">Reference proteome</keyword>
<dbReference type="OrthoDB" id="55472at2"/>
<keyword evidence="2" id="KW-0812">Transmembrane</keyword>
<evidence type="ECO:0000313" key="4">
    <source>
        <dbReference type="Proteomes" id="UP000002524"/>
    </source>
</evidence>
<reference evidence="3 4" key="1">
    <citation type="journal article" date="1999" name="Science">
        <title>Genome sequence of the radioresistant bacterium Deinococcus radiodurans R1.</title>
        <authorList>
            <person name="White O."/>
            <person name="Eisen J.A."/>
            <person name="Heidelberg J.F."/>
            <person name="Hickey E.K."/>
            <person name="Peterson J.D."/>
            <person name="Dodson R.J."/>
            <person name="Haft D.H."/>
            <person name="Gwinn M.L."/>
            <person name="Nelson W.C."/>
            <person name="Richardson D.L."/>
            <person name="Moffat K.S."/>
            <person name="Qin H."/>
            <person name="Jiang L."/>
            <person name="Pamphile W."/>
            <person name="Crosby M."/>
            <person name="Shen M."/>
            <person name="Vamathevan J.J."/>
            <person name="Lam P."/>
            <person name="McDonald L."/>
            <person name="Utterback T."/>
            <person name="Zalewski C."/>
            <person name="Makarova K.S."/>
            <person name="Aravind L."/>
            <person name="Daly M.J."/>
            <person name="Minton K.W."/>
            <person name="Fleischmann R.D."/>
            <person name="Ketchum K.A."/>
            <person name="Nelson K.E."/>
            <person name="Salzberg S."/>
            <person name="Smith H.O."/>
            <person name="Venter J.C."/>
            <person name="Fraser C.M."/>
        </authorList>
    </citation>
    <scope>NUCLEOTIDE SEQUENCE [LARGE SCALE GENOMIC DNA]</scope>
    <source>
        <strain evidence="4">ATCC 13939 / DSM 20539 / JCM 16871 / LMG 4051 / NBRC 15346 / NCIMB 9279 / R1 / VKM B-1422</strain>
    </source>
</reference>
<accession>Q9RUZ9</accession>
<sequence length="802" mass="86574">MVTEAIVGSGGPQPNRQFVGSGPCPGASRGGHLSSQLASMRRYEANQGASMIVVVMFTLILLAGILAATLRLSLSSRQSTADQAATLQAQYVAESQMAMITRRLQDYQKLLTAEIPGPNGGSITQLQVPPGTTVADLETYAKQFCNKASVTNPWAATSAYAAARSTLDDQLYPDAKECVVDTTVNNADQFSVLADLVTPQAYNVLEDATERPSDINDPATVKAWWKTLLTTDIGTTNWRLGVRALRVVQLSPTVYRFFFGVQNARARGIVGNATRVMTASRANDGEWWFQIELPSLLEDVLMTNHHRSQPPSSSNYDPAGAPSVNFTDQRFDGSIHTNEKFLFDTNASAQFLERVSSVGCTDLPRDGRPASGDCAKTAGVYIGNVLQTPPSTEDTNAKRSKWITDKVAASPRTVGFVKMPDDSTQINYSKVNFTADYKPLPENASDQMAAANSAGLSLSGQVDSVELKAANGSGTPLSSYANSKWAEASGDIYQYITVKRREVTRNCTTSNWQQQDYWSWFKYYPTQTYVDWPSSDPETGTSLKTYTKPHYYVRTVTCQNTASNTVITDEYRYGPDMVLKKKPAGGTWAQATTFQDNFNGVIYGQNMTNVSGPARISGDTTGALDKAPPALASFAKITLAASGDIGIASDLTVSETPCTFSETKATPPCTRNPGNVLGIYSQNGNVIVRTTTPRNVNVHAAIMASTGQATVENYNSRPQSGSVKLIGSLIENWYGAFGTYGSGSGTGYGRDFTYDTRLNKGTTPPFFPVSPRWNVKPASAVSTNSLSSIVPLTTSSRGISFQ</sequence>
<dbReference type="AlphaFoldDB" id="Q9RUZ9"/>
<dbReference type="eggNOG" id="COG3156">
    <property type="taxonomic scope" value="Bacteria"/>
</dbReference>
<dbReference type="PATRIC" id="fig|243230.17.peg.1428"/>
<proteinExistence type="predicted"/>
<organism evidence="3 4">
    <name type="scientific">Deinococcus radiodurans (strain ATCC 13939 / DSM 20539 / JCM 16871 / CCUG 27074 / LMG 4051 / NBRC 15346 / NCIMB 9279 / VKM B-1422 / R1)</name>
    <dbReference type="NCBI Taxonomy" id="243230"/>
    <lineage>
        <taxon>Bacteria</taxon>
        <taxon>Thermotogati</taxon>
        <taxon>Deinococcota</taxon>
        <taxon>Deinococci</taxon>
        <taxon>Deinococcales</taxon>
        <taxon>Deinococcaceae</taxon>
        <taxon>Deinococcus</taxon>
    </lineage>
</organism>
<dbReference type="STRING" id="243230.DR_1231"/>
<dbReference type="EMBL" id="AE000513">
    <property type="protein sequence ID" value="AAF10806.1"/>
    <property type="molecule type" value="Genomic_DNA"/>
</dbReference>
<feature type="region of interest" description="Disordered" evidence="1">
    <location>
        <begin position="1"/>
        <end position="33"/>
    </location>
</feature>
<dbReference type="InParanoid" id="Q9RUZ9"/>
<dbReference type="PaxDb" id="243230-DR_1231"/>
<evidence type="ECO:0000313" key="3">
    <source>
        <dbReference type="EMBL" id="AAF10806.1"/>
    </source>
</evidence>
<dbReference type="EnsemblBacteria" id="AAF10806">
    <property type="protein sequence ID" value="AAF10806"/>
    <property type="gene ID" value="DR_1231"/>
</dbReference>
<gene>
    <name evidence="3" type="ordered locus">DR_1231</name>
</gene>
<keyword evidence="2" id="KW-1133">Transmembrane helix</keyword>
<dbReference type="KEGG" id="dra:DR_1231"/>
<keyword evidence="2" id="KW-0472">Membrane</keyword>
<name>Q9RUZ9_DEIRA</name>
<dbReference type="HOGENOM" id="CLU_351544_0_0_0"/>
<protein>
    <submittedName>
        <fullName evidence="3">Uncharacterized protein</fullName>
    </submittedName>
</protein>
<feature type="transmembrane region" description="Helical" evidence="2">
    <location>
        <begin position="49"/>
        <end position="70"/>
    </location>
</feature>